<protein>
    <submittedName>
        <fullName evidence="1">Terminase-like family protein</fullName>
    </submittedName>
</protein>
<comment type="caution">
    <text evidence="1">The sequence shown here is derived from an EMBL/GenBank/DDBJ whole genome shotgun (WGS) entry which is preliminary data.</text>
</comment>
<dbReference type="EMBL" id="JANGAB010000199">
    <property type="protein sequence ID" value="MCQ4950736.1"/>
    <property type="molecule type" value="Genomic_DNA"/>
</dbReference>
<gene>
    <name evidence="1" type="ORF">NE646_13955</name>
</gene>
<evidence type="ECO:0000313" key="2">
    <source>
        <dbReference type="Proteomes" id="UP001205063"/>
    </source>
</evidence>
<name>A0AAW5KCR9_9FIRM</name>
<reference evidence="1" key="1">
    <citation type="submission" date="2022-06" db="EMBL/GenBank/DDBJ databases">
        <title>Isolation of gut microbiota from human fecal samples.</title>
        <authorList>
            <person name="Pamer E.G."/>
            <person name="Barat B."/>
            <person name="Waligurski E."/>
            <person name="Medina S."/>
            <person name="Paddock L."/>
            <person name="Mostad J."/>
        </authorList>
    </citation>
    <scope>NUCLEOTIDE SEQUENCE</scope>
    <source>
        <strain evidence="1">DFI.7.96</strain>
    </source>
</reference>
<feature type="non-terminal residue" evidence="1">
    <location>
        <position position="107"/>
    </location>
</feature>
<dbReference type="Proteomes" id="UP001205063">
    <property type="component" value="Unassembled WGS sequence"/>
</dbReference>
<evidence type="ECO:0000313" key="1">
    <source>
        <dbReference type="EMBL" id="MCQ4950736.1"/>
    </source>
</evidence>
<proteinExistence type="predicted"/>
<organism evidence="1 2">
    <name type="scientific">Bittarella massiliensis</name>
    <name type="common">ex Durand et al. 2017</name>
    <dbReference type="NCBI Taxonomy" id="1720313"/>
    <lineage>
        <taxon>Bacteria</taxon>
        <taxon>Bacillati</taxon>
        <taxon>Bacillota</taxon>
        <taxon>Clostridia</taxon>
        <taxon>Eubacteriales</taxon>
        <taxon>Oscillospiraceae</taxon>
        <taxon>Bittarella (ex Durand et al. 2017)</taxon>
    </lineage>
</organism>
<dbReference type="AlphaFoldDB" id="A0AAW5KCR9"/>
<accession>A0AAW5KCR9</accession>
<dbReference type="Gene3D" id="3.30.420.280">
    <property type="match status" value="1"/>
</dbReference>
<feature type="non-terminal residue" evidence="1">
    <location>
        <position position="1"/>
    </location>
</feature>
<sequence length="107" mass="12546">RAHLLGDRNAFEGQVFEEFRDDAAGYRSRRFSHDIDPFDLPADWPIYRGFDWGYTRPFSVGYWAKSPDGVLYRFFEIYGCRPGEADRGLRMDPRTAARQVAAFEREN</sequence>